<name>A0A495W157_9PSEU</name>
<sequence>MRAAVEEFGGYAQPDRSWAALLAATAPAIDLSVPAHRAAAHRWLNAWGCRIRYPKDGEPPVFDEALAAWWEHGHAALPPAGTRIGELTDEAIEALGDCFAELSAAPAAARRSLGPTAASKLLFALRPAGLMPWDDLIARGLHGGRDRAAYTAHLRLGRSWARDLLAEAGVDEQALVARLGRPGHSLAKLLDEYCYLVHTRNWSVTDGERPVPTGA</sequence>
<gene>
    <name evidence="1" type="ORF">C8E97_3499</name>
</gene>
<comment type="caution">
    <text evidence="1">The sequence shown here is derived from an EMBL/GenBank/DDBJ whole genome shotgun (WGS) entry which is preliminary data.</text>
</comment>
<reference evidence="1 2" key="1">
    <citation type="submission" date="2018-10" db="EMBL/GenBank/DDBJ databases">
        <title>Sequencing the genomes of 1000 actinobacteria strains.</title>
        <authorList>
            <person name="Klenk H.-P."/>
        </authorList>
    </citation>
    <scope>NUCLEOTIDE SEQUENCE [LARGE SCALE GENOMIC DNA]</scope>
    <source>
        <strain evidence="1 2">DSM 43800</strain>
    </source>
</reference>
<accession>A0A495W157</accession>
<keyword evidence="2" id="KW-1185">Reference proteome</keyword>
<proteinExistence type="predicted"/>
<dbReference type="EMBL" id="RBXO01000001">
    <property type="protein sequence ID" value="RKT54850.1"/>
    <property type="molecule type" value="Genomic_DNA"/>
</dbReference>
<evidence type="ECO:0000313" key="1">
    <source>
        <dbReference type="EMBL" id="RKT54850.1"/>
    </source>
</evidence>
<evidence type="ECO:0000313" key="2">
    <source>
        <dbReference type="Proteomes" id="UP000282084"/>
    </source>
</evidence>
<protein>
    <submittedName>
        <fullName evidence="1">Uncharacterized protein</fullName>
    </submittedName>
</protein>
<dbReference type="AlphaFoldDB" id="A0A495W157"/>
<organism evidence="1 2">
    <name type="scientific">Saccharothrix australiensis</name>
    <dbReference type="NCBI Taxonomy" id="2072"/>
    <lineage>
        <taxon>Bacteria</taxon>
        <taxon>Bacillati</taxon>
        <taxon>Actinomycetota</taxon>
        <taxon>Actinomycetes</taxon>
        <taxon>Pseudonocardiales</taxon>
        <taxon>Pseudonocardiaceae</taxon>
        <taxon>Saccharothrix</taxon>
    </lineage>
</organism>
<dbReference type="Proteomes" id="UP000282084">
    <property type="component" value="Unassembled WGS sequence"/>
</dbReference>